<gene>
    <name evidence="1" type="ORF">KW868_00300</name>
</gene>
<evidence type="ECO:0000313" key="2">
    <source>
        <dbReference type="Proteomes" id="UP000887320"/>
    </source>
</evidence>
<protein>
    <submittedName>
        <fullName evidence="1">Pyocin activator PrtN family protein</fullName>
    </submittedName>
</protein>
<dbReference type="GO" id="GO:0006355">
    <property type="term" value="P:regulation of DNA-templated transcription"/>
    <property type="evidence" value="ECO:0007669"/>
    <property type="project" value="InterPro"/>
</dbReference>
<sequence>MNGAALQLSTSDYLFMRYRSTTVKLEDVVKDYYPHLSKVKMLEKARNQDFPFSCFRLDNSQKAPYFVHVKDLARVLDLQYKYANQDHVTLHQ</sequence>
<reference evidence="1" key="1">
    <citation type="submission" date="2021-07" db="EMBL/GenBank/DDBJ databases">
        <authorList>
            <person name="Fernandez M."/>
            <person name="Pereira P."/>
            <person name="Torres Tejerizo G.A."/>
            <person name="Gonzalez P."/>
            <person name="Agostini E."/>
        </authorList>
    </citation>
    <scope>NUCLEOTIDE SEQUENCE</scope>
    <source>
        <strain evidence="1">SFC 500-1A</strain>
    </source>
</reference>
<evidence type="ECO:0000313" key="1">
    <source>
        <dbReference type="EMBL" id="MCF0262917.1"/>
    </source>
</evidence>
<comment type="caution">
    <text evidence="1">The sequence shown here is derived from an EMBL/GenBank/DDBJ whole genome shotgun (WGS) entry which is preliminary data.</text>
</comment>
<dbReference type="RefSeq" id="WP_005312148.1">
    <property type="nucleotide sequence ID" value="NZ_JAHWXT010000001.1"/>
</dbReference>
<dbReference type="Proteomes" id="UP000887320">
    <property type="component" value="Unassembled WGS sequence"/>
</dbReference>
<dbReference type="GeneID" id="86817259"/>
<organism evidence="1 2">
    <name type="scientific">Acinetobacter guillouiae</name>
    <name type="common">Acinetobacter genomosp. 11</name>
    <dbReference type="NCBI Taxonomy" id="106649"/>
    <lineage>
        <taxon>Bacteria</taxon>
        <taxon>Pseudomonadati</taxon>
        <taxon>Pseudomonadota</taxon>
        <taxon>Gammaproteobacteria</taxon>
        <taxon>Moraxellales</taxon>
        <taxon>Moraxellaceae</taxon>
        <taxon>Acinetobacter</taxon>
    </lineage>
</organism>
<accession>A0A8X8KFD1</accession>
<name>A0A8X8KFD1_ACIGI</name>
<dbReference type="Pfam" id="PF11112">
    <property type="entry name" value="PyocinActivator"/>
    <property type="match status" value="1"/>
</dbReference>
<dbReference type="InterPro" id="IPR020518">
    <property type="entry name" value="Tscrpt_reg_PrtN"/>
</dbReference>
<dbReference type="EMBL" id="JAHWXT010000001">
    <property type="protein sequence ID" value="MCF0262917.1"/>
    <property type="molecule type" value="Genomic_DNA"/>
</dbReference>
<dbReference type="AlphaFoldDB" id="A0A8X8KFD1"/>
<proteinExistence type="predicted"/>